<keyword evidence="3" id="KW-1185">Reference proteome</keyword>
<sequence>MERKWVPLPPYRSLLVVDVKDFSGLPGRDHAAVTDAIPEILYGAFERLGAVDVWARRLFAQSTGDGLSTAFDPAALPLLVDALPGSLQEELEFRARVDGLPALRMRLSVSVGPVTDPNPGGVSTGSGEARVENHRLLDSDAVRDLLTRSGPATRVAAVISRRAFEDAVRSGYAGVDEEEYVAVPARVKSYEDTVYLRVPRPTGDLLRSGFKPPAPADAPAAAPAERDTWSNHVSGVVHGNVVQSRDHYHGDRTTYTARGDNTVNTGSGNQFTGNDVRYRDRRRP</sequence>
<dbReference type="Proteomes" id="UP001596220">
    <property type="component" value="Unassembled WGS sequence"/>
</dbReference>
<feature type="compositionally biased region" description="Polar residues" evidence="1">
    <location>
        <begin position="253"/>
        <end position="273"/>
    </location>
</feature>
<dbReference type="EMBL" id="JBHSQO010000050">
    <property type="protein sequence ID" value="MFC6093838.1"/>
    <property type="molecule type" value="Genomic_DNA"/>
</dbReference>
<organism evidence="2 3">
    <name type="scientific">Saccharothrix lopnurensis</name>
    <dbReference type="NCBI Taxonomy" id="1670621"/>
    <lineage>
        <taxon>Bacteria</taxon>
        <taxon>Bacillati</taxon>
        <taxon>Actinomycetota</taxon>
        <taxon>Actinomycetes</taxon>
        <taxon>Pseudonocardiales</taxon>
        <taxon>Pseudonocardiaceae</taxon>
        <taxon>Saccharothrix</taxon>
    </lineage>
</organism>
<evidence type="ECO:0000313" key="2">
    <source>
        <dbReference type="EMBL" id="MFC6093838.1"/>
    </source>
</evidence>
<feature type="region of interest" description="Disordered" evidence="1">
    <location>
        <begin position="242"/>
        <end position="284"/>
    </location>
</feature>
<evidence type="ECO:0000256" key="1">
    <source>
        <dbReference type="SAM" id="MobiDB-lite"/>
    </source>
</evidence>
<protein>
    <submittedName>
        <fullName evidence="2">Uncharacterized protein</fullName>
    </submittedName>
</protein>
<evidence type="ECO:0000313" key="3">
    <source>
        <dbReference type="Proteomes" id="UP001596220"/>
    </source>
</evidence>
<accession>A0ABW1PDY3</accession>
<name>A0ABW1PDY3_9PSEU</name>
<dbReference type="RefSeq" id="WP_380641422.1">
    <property type="nucleotide sequence ID" value="NZ_JBHSQO010000050.1"/>
</dbReference>
<gene>
    <name evidence="2" type="ORF">ACFP3R_31615</name>
</gene>
<comment type="caution">
    <text evidence="2">The sequence shown here is derived from an EMBL/GenBank/DDBJ whole genome shotgun (WGS) entry which is preliminary data.</text>
</comment>
<reference evidence="3" key="1">
    <citation type="journal article" date="2019" name="Int. J. Syst. Evol. Microbiol.">
        <title>The Global Catalogue of Microorganisms (GCM) 10K type strain sequencing project: providing services to taxonomists for standard genome sequencing and annotation.</title>
        <authorList>
            <consortium name="The Broad Institute Genomics Platform"/>
            <consortium name="The Broad Institute Genome Sequencing Center for Infectious Disease"/>
            <person name="Wu L."/>
            <person name="Ma J."/>
        </authorList>
    </citation>
    <scope>NUCLEOTIDE SEQUENCE [LARGE SCALE GENOMIC DNA]</scope>
    <source>
        <strain evidence="3">CGMCC 4.7246</strain>
    </source>
</reference>
<proteinExistence type="predicted"/>